<name>A0A1L0G259_9ASCO</name>
<accession>A0A1L0G259</accession>
<organism evidence="2 3">
    <name type="scientific">Sungouiella intermedia</name>
    <dbReference type="NCBI Taxonomy" id="45354"/>
    <lineage>
        <taxon>Eukaryota</taxon>
        <taxon>Fungi</taxon>
        <taxon>Dikarya</taxon>
        <taxon>Ascomycota</taxon>
        <taxon>Saccharomycotina</taxon>
        <taxon>Pichiomycetes</taxon>
        <taxon>Metschnikowiaceae</taxon>
        <taxon>Sungouiella</taxon>
    </lineage>
</organism>
<sequence>MALGSVIADSPPPFAASPFENRTSAVDNLLNFIESEYKKGNQTVTKEKYRALLEIQKKQKLLVAKTNNKDSTDSQKHGLASPPLPKPLYPPLFSKFKLPNPPVKPIERRQRRKQKKLTFKYIESVVIAILETLANILDNLHLFSKFPMFPKVLTNVLQHTNRLWVLILVFLIRKTISQLLNVIRKEKKVNTELNILKSNTNSKLLEEESEDNDSNILRKYEKVIRDLKFDKMMLKIELIGNFLDLSFNIIELYNFPVPTWFMNTLNFASMAMTIYRMNKDDEYVDDDITEDLI</sequence>
<evidence type="ECO:0000313" key="2">
    <source>
        <dbReference type="EMBL" id="SGZ50741.1"/>
    </source>
</evidence>
<reference evidence="2 3" key="1">
    <citation type="submission" date="2016-10" db="EMBL/GenBank/DDBJ databases">
        <authorList>
            <person name="de Groot N.N."/>
        </authorList>
    </citation>
    <scope>NUCLEOTIDE SEQUENCE [LARGE SCALE GENOMIC DNA]</scope>
    <source>
        <strain evidence="2 3">PYCC 4715</strain>
    </source>
</reference>
<protein>
    <submittedName>
        <fullName evidence="2">CIC11C00000000087</fullName>
    </submittedName>
</protein>
<feature type="region of interest" description="Disordered" evidence="1">
    <location>
        <begin position="1"/>
        <end position="20"/>
    </location>
</feature>
<dbReference type="EMBL" id="LT635764">
    <property type="protein sequence ID" value="SGZ50741.1"/>
    <property type="molecule type" value="Genomic_DNA"/>
</dbReference>
<dbReference type="AlphaFoldDB" id="A0A1L0G259"/>
<proteinExistence type="predicted"/>
<dbReference type="Proteomes" id="UP000182259">
    <property type="component" value="Chromosome I"/>
</dbReference>
<evidence type="ECO:0000256" key="1">
    <source>
        <dbReference type="SAM" id="MobiDB-lite"/>
    </source>
</evidence>
<gene>
    <name evidence="2" type="ORF">SAMEA4029009_CIC11G00000000087</name>
</gene>
<evidence type="ECO:0000313" key="3">
    <source>
        <dbReference type="Proteomes" id="UP000182259"/>
    </source>
</evidence>